<name>A0ACC6P0W4_9BURK</name>
<evidence type="ECO:0000313" key="2">
    <source>
        <dbReference type="Proteomes" id="UP001364695"/>
    </source>
</evidence>
<dbReference type="EMBL" id="JAWDIE010000006">
    <property type="protein sequence ID" value="MEJ7137825.1"/>
    <property type="molecule type" value="Genomic_DNA"/>
</dbReference>
<organism evidence="1 2">
    <name type="scientific">Amphibiibacter pelophylacis</name>
    <dbReference type="NCBI Taxonomy" id="1799477"/>
    <lineage>
        <taxon>Bacteria</taxon>
        <taxon>Pseudomonadati</taxon>
        <taxon>Pseudomonadota</taxon>
        <taxon>Betaproteobacteria</taxon>
        <taxon>Burkholderiales</taxon>
        <taxon>Sphaerotilaceae</taxon>
        <taxon>Amphibiibacter</taxon>
    </lineage>
</organism>
<protein>
    <submittedName>
        <fullName evidence="1">EAL domain-containing protein</fullName>
    </submittedName>
</protein>
<reference evidence="1" key="1">
    <citation type="submission" date="2023-10" db="EMBL/GenBank/DDBJ databases">
        <title>Amphibacter perezi, gen. nov., sp. nov. a novel taxa of the family Comamonadaceae, class Betaproteobacteria isolated from the skin microbiota of Pelophylax perezi from different populations.</title>
        <authorList>
            <person name="Costa S."/>
            <person name="Proenca D.N."/>
            <person name="Lopes I."/>
            <person name="Morais P.V."/>
        </authorList>
    </citation>
    <scope>NUCLEOTIDE SEQUENCE</scope>
    <source>
        <strain evidence="1">SL12-8</strain>
    </source>
</reference>
<sequence length="858" mass="96056">MEQLERPATIAPWRRLMRFLVPFGVMVLLQLALTFAALQLVSGTRAFTTAESAWSNGARASVLYLKKYLHTRDPYHYANFRKSLQVALDGNAAKAAMDRPEPDWDVAEAHIRDMGIEDQDVRQIARMYRLFGQSPTLAPALAQWEDSVPVINRIRRLGLESRDWALSSESSLSEQMRLDRQASVLRAELQVYSDRFSGEITRLAAFSENTMYALICCSWSLMLVTGLIYARRLVWRVWRVEHQVQRAQDRWRHAVEGVNDALWELDVKTGALTLSGSWYVQLGYEAPAHEAPGPADWLRRVHPEDRVLLLRTCNRLLRSPNQKHPASVETRMRCVDGSWRWILTRAAAVERDSRGRATRLVGTNCDVNGKRLQDNQLMFMAHCDPLTATLNRSTFLARLDSETHCRTRSGQPFALVHLDIDHFRDVNADYGTGVADELLKLIAVRLQGQLGADCVLSRAGGNEFRCLISDPGPGLTARLERLRTSMELPFSIQQMGVHITASIGSACFPADAQDSARLQTLAEIALAAAKAAGGNTHRPYDVSLLERIQREKALLAELRRAVEQRDFSIAYQPIVDTRTGRMVKAEALVRWLHSERGEIQPGEFIALAENHGLIGEISEWVFQQVMRDLPLLRQCLGEDFQVSINKSARQFRQNYAGSNTDWARHLSQSHQGGNVCIEITESLLMDASEEAQLILGTYREAGVEISLDDFGTGYSSLAYLKEFQIDLLKIDRAFVRNLQPDSSELALCEAMIVMGHKLGIRIIAEGVENAMQQRLLCEAGCDYLQGYHFSAPLPLHRLIEWARHQNAGAASPLLAPALSLAACAQVAGASRRLGFFVQESINRQTAGLIGATERPSPA</sequence>
<gene>
    <name evidence="1" type="ORF">RV045_05175</name>
</gene>
<comment type="caution">
    <text evidence="1">The sequence shown here is derived from an EMBL/GenBank/DDBJ whole genome shotgun (WGS) entry which is preliminary data.</text>
</comment>
<proteinExistence type="predicted"/>
<keyword evidence="2" id="KW-1185">Reference proteome</keyword>
<accession>A0ACC6P0W4</accession>
<dbReference type="Proteomes" id="UP001364695">
    <property type="component" value="Unassembled WGS sequence"/>
</dbReference>
<evidence type="ECO:0000313" key="1">
    <source>
        <dbReference type="EMBL" id="MEJ7137825.1"/>
    </source>
</evidence>